<protein>
    <submittedName>
        <fullName evidence="2">Uncharacterized protein</fullName>
    </submittedName>
</protein>
<dbReference type="AlphaFoldDB" id="A0AAV7MEL6"/>
<feature type="region of interest" description="Disordered" evidence="1">
    <location>
        <begin position="1"/>
        <end position="113"/>
    </location>
</feature>
<feature type="compositionally biased region" description="Polar residues" evidence="1">
    <location>
        <begin position="90"/>
        <end position="100"/>
    </location>
</feature>
<feature type="compositionally biased region" description="Basic and acidic residues" evidence="1">
    <location>
        <begin position="47"/>
        <end position="59"/>
    </location>
</feature>
<organism evidence="2 3">
    <name type="scientific">Pleurodeles waltl</name>
    <name type="common">Iberian ribbed newt</name>
    <dbReference type="NCBI Taxonomy" id="8319"/>
    <lineage>
        <taxon>Eukaryota</taxon>
        <taxon>Metazoa</taxon>
        <taxon>Chordata</taxon>
        <taxon>Craniata</taxon>
        <taxon>Vertebrata</taxon>
        <taxon>Euteleostomi</taxon>
        <taxon>Amphibia</taxon>
        <taxon>Batrachia</taxon>
        <taxon>Caudata</taxon>
        <taxon>Salamandroidea</taxon>
        <taxon>Salamandridae</taxon>
        <taxon>Pleurodelinae</taxon>
        <taxon>Pleurodeles</taxon>
    </lineage>
</organism>
<evidence type="ECO:0000313" key="3">
    <source>
        <dbReference type="Proteomes" id="UP001066276"/>
    </source>
</evidence>
<feature type="region of interest" description="Disordered" evidence="1">
    <location>
        <begin position="160"/>
        <end position="217"/>
    </location>
</feature>
<keyword evidence="3" id="KW-1185">Reference proteome</keyword>
<dbReference type="Proteomes" id="UP001066276">
    <property type="component" value="Chromosome 10"/>
</dbReference>
<evidence type="ECO:0000313" key="2">
    <source>
        <dbReference type="EMBL" id="KAJ1100353.1"/>
    </source>
</evidence>
<accession>A0AAV7MEL6</accession>
<feature type="compositionally biased region" description="Basic and acidic residues" evidence="1">
    <location>
        <begin position="194"/>
        <end position="203"/>
    </location>
</feature>
<evidence type="ECO:0000256" key="1">
    <source>
        <dbReference type="SAM" id="MobiDB-lite"/>
    </source>
</evidence>
<proteinExistence type="predicted"/>
<name>A0AAV7MEL6_PLEWA</name>
<reference evidence="2" key="1">
    <citation type="journal article" date="2022" name="bioRxiv">
        <title>Sequencing and chromosome-scale assembly of the giantPleurodeles waltlgenome.</title>
        <authorList>
            <person name="Brown T."/>
            <person name="Elewa A."/>
            <person name="Iarovenko S."/>
            <person name="Subramanian E."/>
            <person name="Araus A.J."/>
            <person name="Petzold A."/>
            <person name="Susuki M."/>
            <person name="Suzuki K.-i.T."/>
            <person name="Hayashi T."/>
            <person name="Toyoda A."/>
            <person name="Oliveira C."/>
            <person name="Osipova E."/>
            <person name="Leigh N.D."/>
            <person name="Simon A."/>
            <person name="Yun M.H."/>
        </authorList>
    </citation>
    <scope>NUCLEOTIDE SEQUENCE</scope>
    <source>
        <strain evidence="2">20211129_DDA</strain>
        <tissue evidence="2">Liver</tissue>
    </source>
</reference>
<comment type="caution">
    <text evidence="2">The sequence shown here is derived from an EMBL/GenBank/DDBJ whole genome shotgun (WGS) entry which is preliminary data.</text>
</comment>
<dbReference type="EMBL" id="JANPWB010000014">
    <property type="protein sequence ID" value="KAJ1100353.1"/>
    <property type="molecule type" value="Genomic_DNA"/>
</dbReference>
<sequence length="250" mass="26948">MSRLSDNAAPGAAETETVFRSCGRDDDVPGCWDNADAGSQQGNPDVRVPEKTTREDRLCARGAQEVKNADIEEPEKGDEENKSEDGNSGVPLQTDNQPWEKNNAAKRDIRHVPGGTWLTKSRSWDGVCSRLSDNAAPGTAETEMVFRSCGRDDDAPGCCGNADAGSQPGNPDVWVPEKTTREDGLCARGAQEVKNADIMEPRKTRARTGTAGFPYRRTTNLGRRTTLQNATSANKGTVLHKGQFLAKGGE</sequence>
<gene>
    <name evidence="2" type="ORF">NDU88_005439</name>
</gene>